<organism evidence="1">
    <name type="scientific">Arion vulgaris</name>
    <dbReference type="NCBI Taxonomy" id="1028688"/>
    <lineage>
        <taxon>Eukaryota</taxon>
        <taxon>Metazoa</taxon>
        <taxon>Spiralia</taxon>
        <taxon>Lophotrochozoa</taxon>
        <taxon>Mollusca</taxon>
        <taxon>Gastropoda</taxon>
        <taxon>Heterobranchia</taxon>
        <taxon>Euthyneura</taxon>
        <taxon>Panpulmonata</taxon>
        <taxon>Eupulmonata</taxon>
        <taxon>Stylommatophora</taxon>
        <taxon>Helicina</taxon>
        <taxon>Arionoidea</taxon>
        <taxon>Arionidae</taxon>
        <taxon>Arion</taxon>
    </lineage>
</organism>
<reference evidence="1" key="1">
    <citation type="submission" date="2014-12" db="EMBL/GenBank/DDBJ databases">
        <title>Insight into the proteome of Arion vulgaris.</title>
        <authorList>
            <person name="Aradska J."/>
            <person name="Bulat T."/>
            <person name="Smidak R."/>
            <person name="Sarate P."/>
            <person name="Gangsoo J."/>
            <person name="Sialana F."/>
            <person name="Bilban M."/>
            <person name="Lubec G."/>
        </authorList>
    </citation>
    <scope>NUCLEOTIDE SEQUENCE</scope>
    <source>
        <tissue evidence="1">Skin</tissue>
    </source>
</reference>
<proteinExistence type="predicted"/>
<accession>A0A0B6YY21</accession>
<dbReference type="AlphaFoldDB" id="A0A0B6YY21"/>
<evidence type="ECO:0000313" key="1">
    <source>
        <dbReference type="EMBL" id="CEK61264.1"/>
    </source>
</evidence>
<feature type="non-terminal residue" evidence="1">
    <location>
        <position position="1"/>
    </location>
</feature>
<sequence>SSIVTNTHELGNEVRPVNVAFTPTGKVAVLLVGPYFAEVRVYTSRHKQLVQKEGLVSTILNTTSALWFSE</sequence>
<gene>
    <name evidence="1" type="primary">ORF41783</name>
</gene>
<protein>
    <submittedName>
        <fullName evidence="1">Uncharacterized protein</fullName>
    </submittedName>
</protein>
<dbReference type="EMBL" id="HACG01014399">
    <property type="protein sequence ID" value="CEK61264.1"/>
    <property type="molecule type" value="Transcribed_RNA"/>
</dbReference>
<name>A0A0B6YY21_9EUPU</name>